<accession>A0A3G4ZVM6</accession>
<evidence type="ECO:0000256" key="1">
    <source>
        <dbReference type="SAM" id="MobiDB-lite"/>
    </source>
</evidence>
<feature type="region of interest" description="Disordered" evidence="1">
    <location>
        <begin position="216"/>
        <end position="261"/>
    </location>
</feature>
<feature type="compositionally biased region" description="Basic and acidic residues" evidence="1">
    <location>
        <begin position="11"/>
        <end position="55"/>
    </location>
</feature>
<organism evidence="2">
    <name type="scientific">Edafosvirus sp</name>
    <dbReference type="NCBI Taxonomy" id="2487765"/>
    <lineage>
        <taxon>Viruses</taxon>
        <taxon>Varidnaviria</taxon>
        <taxon>Bamfordvirae</taxon>
        <taxon>Nucleocytoviricota</taxon>
        <taxon>Megaviricetes</taxon>
        <taxon>Imitervirales</taxon>
        <taxon>Mimiviridae</taxon>
        <taxon>Klosneuvirinae</taxon>
    </lineage>
</organism>
<reference evidence="2" key="1">
    <citation type="submission" date="2018-10" db="EMBL/GenBank/DDBJ databases">
        <title>Hidden diversity of soil giant viruses.</title>
        <authorList>
            <person name="Schulz F."/>
            <person name="Alteio L."/>
            <person name="Goudeau D."/>
            <person name="Ryan E.M."/>
            <person name="Malmstrom R.R."/>
            <person name="Blanchard J."/>
            <person name="Woyke T."/>
        </authorList>
    </citation>
    <scope>NUCLEOTIDE SEQUENCE</scope>
    <source>
        <strain evidence="2">EDV1</strain>
    </source>
</reference>
<name>A0A3G4ZVM6_9VIRU</name>
<feature type="region of interest" description="Disordered" evidence="1">
    <location>
        <begin position="1"/>
        <end position="55"/>
    </location>
</feature>
<dbReference type="EMBL" id="MK072119">
    <property type="protein sequence ID" value="AYV78936.1"/>
    <property type="molecule type" value="Genomic_DNA"/>
</dbReference>
<sequence length="261" mass="29451">MSHSVATPAGETKDVSSKKEEKDDPVMIDKMPSADEIRSILKQHAEKQASDKKVRHEEHIARMIDLSNAYREDGRNAVAEAVGEMLVAKLSCMRVKFDMNKLYTSKDGKLTVPGHWLHYGFQQKVKEGKGKGKKHWRHGRDLRPWTDFGLERPPHLLQTEIYEMGEPGFTVLDESDPSKSFEVVIRVYVNAPTRKPVALWHGLNKLPPSCGIVDAPIAGPRTPERRPVKTVPGAPKRERVRRGPPAGRPRIPLEGWPPRDD</sequence>
<protein>
    <submittedName>
        <fullName evidence="2">Uncharacterized protein</fullName>
    </submittedName>
</protein>
<evidence type="ECO:0000313" key="2">
    <source>
        <dbReference type="EMBL" id="AYV78936.1"/>
    </source>
</evidence>
<proteinExistence type="predicted"/>
<feature type="compositionally biased region" description="Low complexity" evidence="1">
    <location>
        <begin position="243"/>
        <end position="252"/>
    </location>
</feature>
<gene>
    <name evidence="2" type="ORF">Edafosvirus54_1</name>
</gene>